<protein>
    <submittedName>
        <fullName evidence="3">Transposase</fullName>
    </submittedName>
</protein>
<evidence type="ECO:0000313" key="2">
    <source>
        <dbReference type="Proteomes" id="UP000270296"/>
    </source>
</evidence>
<proteinExistence type="predicted"/>
<dbReference type="AlphaFoldDB" id="A0A183IQ07"/>
<evidence type="ECO:0000313" key="1">
    <source>
        <dbReference type="EMBL" id="VDP08064.1"/>
    </source>
</evidence>
<reference evidence="3" key="1">
    <citation type="submission" date="2016-06" db="UniProtKB">
        <authorList>
            <consortium name="WormBaseParasite"/>
        </authorList>
    </citation>
    <scope>IDENTIFICATION</scope>
</reference>
<keyword evidence="2" id="KW-1185">Reference proteome</keyword>
<name>A0A183IQ07_9BILA</name>
<dbReference type="EMBL" id="UZAM01009185">
    <property type="protein sequence ID" value="VDP08064.1"/>
    <property type="molecule type" value="Genomic_DNA"/>
</dbReference>
<sequence length="41" mass="5000">MPHRVFVQKQREKLLAKQALYDFELERAHHRRKKKQSLPSA</sequence>
<evidence type="ECO:0000313" key="3">
    <source>
        <dbReference type="WBParaSite" id="SBAD_0000593001-mRNA-1"/>
    </source>
</evidence>
<organism evidence="3">
    <name type="scientific">Soboliphyme baturini</name>
    <dbReference type="NCBI Taxonomy" id="241478"/>
    <lineage>
        <taxon>Eukaryota</taxon>
        <taxon>Metazoa</taxon>
        <taxon>Ecdysozoa</taxon>
        <taxon>Nematoda</taxon>
        <taxon>Enoplea</taxon>
        <taxon>Dorylaimia</taxon>
        <taxon>Dioctophymatida</taxon>
        <taxon>Dioctophymatoidea</taxon>
        <taxon>Soboliphymatidae</taxon>
        <taxon>Soboliphyme</taxon>
    </lineage>
</organism>
<gene>
    <name evidence="1" type="ORF">SBAD_LOCUS5706</name>
</gene>
<dbReference type="WBParaSite" id="SBAD_0000593001-mRNA-1">
    <property type="protein sequence ID" value="SBAD_0000593001-mRNA-1"/>
    <property type="gene ID" value="SBAD_0000593001"/>
</dbReference>
<accession>A0A183IQ07</accession>
<dbReference type="Proteomes" id="UP000270296">
    <property type="component" value="Unassembled WGS sequence"/>
</dbReference>
<reference evidence="1 2" key="2">
    <citation type="submission" date="2018-11" db="EMBL/GenBank/DDBJ databases">
        <authorList>
            <consortium name="Pathogen Informatics"/>
        </authorList>
    </citation>
    <scope>NUCLEOTIDE SEQUENCE [LARGE SCALE GENOMIC DNA]</scope>
</reference>